<reference evidence="1 2" key="1">
    <citation type="journal article" date="2017" name="Environ. Microbiol.">
        <title>Genomic and physiological analyses of 'Reinekea forsetii' reveal a versatile opportunistic lifestyle during spring algae blooms.</title>
        <authorList>
            <person name="Avci B."/>
            <person name="Hahnke R.L."/>
            <person name="Chafee M."/>
            <person name="Fischer T."/>
            <person name="Gruber-Vodicka H."/>
            <person name="Tegetmeyer H.E."/>
            <person name="Harder J."/>
            <person name="Fuchs B.M."/>
            <person name="Amann R.I."/>
            <person name="Teeling H."/>
        </authorList>
    </citation>
    <scope>NUCLEOTIDE SEQUENCE [LARGE SCALE GENOMIC DNA]</scope>
    <source>
        <strain evidence="1 2">Hel1_31_D35</strain>
    </source>
</reference>
<proteinExistence type="predicted"/>
<dbReference type="AlphaFoldDB" id="A0A2K8KP62"/>
<keyword evidence="2" id="KW-1185">Reference proteome</keyword>
<dbReference type="OrthoDB" id="6198023at2"/>
<dbReference type="KEGG" id="rfo:REIFOR_01421"/>
<dbReference type="RefSeq" id="WP_100256900.1">
    <property type="nucleotide sequence ID" value="NZ_CP011797.1"/>
</dbReference>
<accession>A0A2K8KP62</accession>
<gene>
    <name evidence="1" type="ORF">REIFOR_01421</name>
</gene>
<organism evidence="1 2">
    <name type="scientific">Reinekea forsetii</name>
    <dbReference type="NCBI Taxonomy" id="1336806"/>
    <lineage>
        <taxon>Bacteria</taxon>
        <taxon>Pseudomonadati</taxon>
        <taxon>Pseudomonadota</taxon>
        <taxon>Gammaproteobacteria</taxon>
        <taxon>Oceanospirillales</taxon>
        <taxon>Saccharospirillaceae</taxon>
        <taxon>Reinekea</taxon>
    </lineage>
</organism>
<evidence type="ECO:0000313" key="1">
    <source>
        <dbReference type="EMBL" id="ATX76567.1"/>
    </source>
</evidence>
<dbReference type="EMBL" id="CP011797">
    <property type="protein sequence ID" value="ATX76567.1"/>
    <property type="molecule type" value="Genomic_DNA"/>
</dbReference>
<dbReference type="Proteomes" id="UP000229757">
    <property type="component" value="Chromosome"/>
</dbReference>
<name>A0A2K8KP62_9GAMM</name>
<sequence>MPRCHKPALILAISVACLGLVQAESLYRIDAAELVGTTLFDQELLESGLVTVKPTVAADSGGDLRVLEQCLWSVGIDLSQQPVILTPGKMVCVGPAQEVLETIPSGTIESTGTCREDNCLPFAVAGGTTFVMQLNAPLSFDLQPRNER</sequence>
<protein>
    <submittedName>
        <fullName evidence="1">Uncharacterized protein</fullName>
    </submittedName>
</protein>
<evidence type="ECO:0000313" key="2">
    <source>
        <dbReference type="Proteomes" id="UP000229757"/>
    </source>
</evidence>
<dbReference type="PROSITE" id="PS51257">
    <property type="entry name" value="PROKAR_LIPOPROTEIN"/>
    <property type="match status" value="1"/>
</dbReference>